<evidence type="ECO:0000256" key="5">
    <source>
        <dbReference type="ARBA" id="ARBA00022827"/>
    </source>
</evidence>
<dbReference type="InterPro" id="IPR002937">
    <property type="entry name" value="Amino_oxidase"/>
</dbReference>
<keyword evidence="2" id="KW-0285">Flavoprotein</keyword>
<keyword evidence="3" id="KW-0479">Metal-binding</keyword>
<evidence type="ECO:0000256" key="2">
    <source>
        <dbReference type="ARBA" id="ARBA00022630"/>
    </source>
</evidence>
<dbReference type="GO" id="GO:0008270">
    <property type="term" value="F:zinc ion binding"/>
    <property type="evidence" value="ECO:0007669"/>
    <property type="project" value="UniProtKB-KW"/>
</dbReference>
<dbReference type="Pfam" id="PF07496">
    <property type="entry name" value="zf-CW"/>
    <property type="match status" value="1"/>
</dbReference>
<organism evidence="9">
    <name type="scientific">Cyprinus carpio</name>
    <name type="common">Common carp</name>
    <dbReference type="NCBI Taxonomy" id="7962"/>
    <lineage>
        <taxon>Eukaryota</taxon>
        <taxon>Metazoa</taxon>
        <taxon>Chordata</taxon>
        <taxon>Craniata</taxon>
        <taxon>Vertebrata</taxon>
        <taxon>Euteleostomi</taxon>
        <taxon>Actinopterygii</taxon>
        <taxon>Neopterygii</taxon>
        <taxon>Teleostei</taxon>
        <taxon>Ostariophysi</taxon>
        <taxon>Cypriniformes</taxon>
        <taxon>Cyprinidae</taxon>
        <taxon>Cyprininae</taxon>
        <taxon>Cyprinus</taxon>
    </lineage>
</organism>
<reference evidence="9" key="1">
    <citation type="submission" date="2025-08" db="UniProtKB">
        <authorList>
            <consortium name="RefSeq"/>
        </authorList>
    </citation>
    <scope>IDENTIFICATION</scope>
    <source>
        <tissue evidence="9">Muscle</tissue>
    </source>
</reference>
<gene>
    <name evidence="9" type="primary">LOC109053349</name>
</gene>
<evidence type="ECO:0000256" key="4">
    <source>
        <dbReference type="ARBA" id="ARBA00022771"/>
    </source>
</evidence>
<dbReference type="PANTHER" id="PTHR10742:SF410">
    <property type="entry name" value="LYSINE-SPECIFIC HISTONE DEMETHYLASE 2"/>
    <property type="match status" value="1"/>
</dbReference>
<evidence type="ECO:0000259" key="8">
    <source>
        <dbReference type="PROSITE" id="PS51050"/>
    </source>
</evidence>
<evidence type="ECO:0000256" key="7">
    <source>
        <dbReference type="SAM" id="MobiDB-lite"/>
    </source>
</evidence>
<evidence type="ECO:0000313" key="9">
    <source>
        <dbReference type="RefSeq" id="XP_042601743.1"/>
    </source>
</evidence>
<dbReference type="PANTHER" id="PTHR10742">
    <property type="entry name" value="FLAVIN MONOAMINE OXIDASE"/>
    <property type="match status" value="1"/>
</dbReference>
<sequence>MLADSGGRSRGRKRSAAAVGGLDSGGRGRSSTPAAQKRKVPETGEDDDQSEKKFRKCEKSGCPATYPVCFASASERCARNGYTSRWYHLSCGEHFCNECFDHYYRSHKDGYETFSCWKRVWTSNGKSEPSLKAFMADQQLPYWVQCTNADCGKWRQLSKETHLSAALASSYRCGMKLSSVTVEGSDACAQPEDVEVLTLQKCAPHVVVRGLVRVRCVQELDRVLYFMSRKGLINTGALQIKWPLLPESQHNKVLVIGAGAAGLAAARQLQNFGMQVQHTQTTDEKHLKGVTVGRGAQIVNGCVNNPIALMCEQLGLRMHTLGVRCELIQEGGRVTDPALDKRMDFHFNAVLDAVSEWRKDKSQSQDAPLGEKIQEVYKTFLQESGLQFTDLEEKVLHFHLSNLEYACGSTLDQVSARSWDHNECFAQFSGHHTLLADGYSSVLHKLAQGLDIRLNTAVQHVDYSGEGVTVMSSCGSRWSAQKVLVTVPLALLQKNVIGFSPPLPDRKLKAIHSLGVGVIEKVALQFPTRFWDSKIQGADYFGHIPPCPEKRGLFSVFYDMSPQGEECVLMTVVTGEALSLLRDLQDSQVVDLCMSVLRELFQEQEVPDPLRFLVTHWSTDSWAQMSYSFVKTGGSGEAYDIIAEDVQRKLFFAGEATNRHFPQTVTGAYLSGVREASKIAVL</sequence>
<protein>
    <submittedName>
        <fullName evidence="9">Lysine-specific histone demethylase 1B</fullName>
    </submittedName>
</protein>
<feature type="region of interest" description="Disordered" evidence="7">
    <location>
        <begin position="1"/>
        <end position="52"/>
    </location>
</feature>
<dbReference type="RefSeq" id="XP_042601743.1">
    <property type="nucleotide sequence ID" value="XM_042745809.1"/>
</dbReference>
<dbReference type="PROSITE" id="PS51050">
    <property type="entry name" value="ZF_CW"/>
    <property type="match status" value="1"/>
</dbReference>
<name>A0A9Q9XH64_CYPCA</name>
<keyword evidence="5" id="KW-0274">FAD</keyword>
<dbReference type="OrthoDB" id="2219495at2759"/>
<dbReference type="GeneID" id="109053349"/>
<accession>A0A9Q9XH64</accession>
<dbReference type="InterPro" id="IPR011124">
    <property type="entry name" value="Znf_CW"/>
</dbReference>
<evidence type="ECO:0000256" key="6">
    <source>
        <dbReference type="ARBA" id="ARBA00022833"/>
    </source>
</evidence>
<keyword evidence="6" id="KW-0862">Zinc</keyword>
<dbReference type="InterPro" id="IPR050281">
    <property type="entry name" value="Flavin_monoamine_oxidase"/>
</dbReference>
<evidence type="ECO:0000256" key="1">
    <source>
        <dbReference type="ARBA" id="ARBA00001974"/>
    </source>
</evidence>
<dbReference type="Proteomes" id="UP001155660">
    <property type="component" value="Chromosome B19"/>
</dbReference>
<dbReference type="Pfam" id="PF01593">
    <property type="entry name" value="Amino_oxidase"/>
    <property type="match status" value="1"/>
</dbReference>
<dbReference type="GO" id="GO:0016491">
    <property type="term" value="F:oxidoreductase activity"/>
    <property type="evidence" value="ECO:0007669"/>
    <property type="project" value="InterPro"/>
</dbReference>
<dbReference type="FunFam" id="3.30.40.100:FF:000002">
    <property type="entry name" value="Lysine-specific histone demethylase 1B"/>
    <property type="match status" value="1"/>
</dbReference>
<evidence type="ECO:0000256" key="3">
    <source>
        <dbReference type="ARBA" id="ARBA00022723"/>
    </source>
</evidence>
<proteinExistence type="predicted"/>
<comment type="cofactor">
    <cofactor evidence="1">
        <name>FAD</name>
        <dbReference type="ChEBI" id="CHEBI:57692"/>
    </cofactor>
</comment>
<dbReference type="AlphaFoldDB" id="A0A9Q9XH64"/>
<dbReference type="KEGG" id="ccar:109053349"/>
<keyword evidence="4" id="KW-0863">Zinc-finger</keyword>
<feature type="domain" description="CW-type" evidence="8">
    <location>
        <begin position="137"/>
        <end position="196"/>
    </location>
</feature>